<dbReference type="Pfam" id="PF00293">
    <property type="entry name" value="NUDIX"/>
    <property type="match status" value="1"/>
</dbReference>
<feature type="domain" description="Nudix hydrolase" evidence="10">
    <location>
        <begin position="169"/>
        <end position="293"/>
    </location>
</feature>
<comment type="catalytic activity">
    <reaction evidence="9">
        <text>a 5'-end NAD(+)-phospho-ribonucleoside in mRNA + H2O = a 5'-end phospho-adenosine-phospho-ribonucleoside in mRNA + beta-nicotinamide D-ribonucleotide + 2 H(+)</text>
        <dbReference type="Rhea" id="RHEA:60876"/>
        <dbReference type="Rhea" id="RHEA-COMP:15698"/>
        <dbReference type="Rhea" id="RHEA-COMP:15719"/>
        <dbReference type="ChEBI" id="CHEBI:14649"/>
        <dbReference type="ChEBI" id="CHEBI:15377"/>
        <dbReference type="ChEBI" id="CHEBI:15378"/>
        <dbReference type="ChEBI" id="CHEBI:144029"/>
        <dbReference type="ChEBI" id="CHEBI:144051"/>
    </reaction>
    <physiologicalReaction direction="left-to-right" evidence="9">
        <dbReference type="Rhea" id="RHEA:60877"/>
    </physiologicalReaction>
</comment>
<dbReference type="GO" id="GO:0019677">
    <property type="term" value="P:NAD+ catabolic process"/>
    <property type="evidence" value="ECO:0007669"/>
    <property type="project" value="TreeGrafter"/>
</dbReference>
<dbReference type="EC" id="3.6.1.22" evidence="4"/>
<comment type="cofactor">
    <cofactor evidence="2">
        <name>Zn(2+)</name>
        <dbReference type="ChEBI" id="CHEBI:29105"/>
    </cofactor>
</comment>
<evidence type="ECO:0000256" key="2">
    <source>
        <dbReference type="ARBA" id="ARBA00001947"/>
    </source>
</evidence>
<dbReference type="InterPro" id="IPR000086">
    <property type="entry name" value="NUDIX_hydrolase_dom"/>
</dbReference>
<evidence type="ECO:0000256" key="1">
    <source>
        <dbReference type="ARBA" id="ARBA00001946"/>
    </source>
</evidence>
<reference evidence="11" key="1">
    <citation type="submission" date="2021-04" db="EMBL/GenBank/DDBJ databases">
        <title>Ouciella asimina sp. nov., isolated from the surface seawater in the hydrothermal field of Okinawa Trough.</title>
        <authorList>
            <person name="Shuang W."/>
        </authorList>
    </citation>
    <scope>NUCLEOTIDE SEQUENCE</scope>
    <source>
        <strain evidence="11">LXI357</strain>
    </source>
</reference>
<evidence type="ECO:0000256" key="4">
    <source>
        <dbReference type="ARBA" id="ARBA00012381"/>
    </source>
</evidence>
<keyword evidence="8" id="KW-0520">NAD</keyword>
<dbReference type="Gene3D" id="3.90.79.10">
    <property type="entry name" value="Nucleoside Triphosphate Pyrophosphohydrolase"/>
    <property type="match status" value="1"/>
</dbReference>
<dbReference type="GO" id="GO:0005829">
    <property type="term" value="C:cytosol"/>
    <property type="evidence" value="ECO:0007669"/>
    <property type="project" value="TreeGrafter"/>
</dbReference>
<protein>
    <recommendedName>
        <fullName evidence="4">NAD(+) diphosphatase</fullName>
        <ecNumber evidence="4">3.6.1.22</ecNumber>
    </recommendedName>
</protein>
<evidence type="ECO:0000313" key="11">
    <source>
        <dbReference type="EMBL" id="MBR0552869.1"/>
    </source>
</evidence>
<dbReference type="Proteomes" id="UP000676996">
    <property type="component" value="Unassembled WGS sequence"/>
</dbReference>
<dbReference type="GO" id="GO:0046872">
    <property type="term" value="F:metal ion binding"/>
    <property type="evidence" value="ECO:0007669"/>
    <property type="project" value="UniProtKB-KW"/>
</dbReference>
<keyword evidence="12" id="KW-1185">Reference proteome</keyword>
<comment type="caution">
    <text evidence="11">The sequence shown here is derived from an EMBL/GenBank/DDBJ whole genome shotgun (WGS) entry which is preliminary data.</text>
</comment>
<dbReference type="EMBL" id="JAGRQC010000003">
    <property type="protein sequence ID" value="MBR0552869.1"/>
    <property type="molecule type" value="Genomic_DNA"/>
</dbReference>
<proteinExistence type="inferred from homology"/>
<dbReference type="NCBIfam" id="NF001299">
    <property type="entry name" value="PRK00241.1"/>
    <property type="match status" value="1"/>
</dbReference>
<dbReference type="PANTHER" id="PTHR42904">
    <property type="entry name" value="NUDIX HYDROLASE, NUDC SUBFAMILY"/>
    <property type="match status" value="1"/>
</dbReference>
<dbReference type="GO" id="GO:0035529">
    <property type="term" value="F:NADH pyrophosphatase activity"/>
    <property type="evidence" value="ECO:0007669"/>
    <property type="project" value="TreeGrafter"/>
</dbReference>
<keyword evidence="6 11" id="KW-0378">Hydrolase</keyword>
<comment type="similarity">
    <text evidence="3">Belongs to the Nudix hydrolase family. NudC subfamily.</text>
</comment>
<dbReference type="InterPro" id="IPR015376">
    <property type="entry name" value="Znr_NADH_PPase"/>
</dbReference>
<evidence type="ECO:0000256" key="8">
    <source>
        <dbReference type="ARBA" id="ARBA00023027"/>
    </source>
</evidence>
<evidence type="ECO:0000256" key="6">
    <source>
        <dbReference type="ARBA" id="ARBA00022801"/>
    </source>
</evidence>
<dbReference type="Pfam" id="PF09297">
    <property type="entry name" value="Zn_ribbon_NUD"/>
    <property type="match status" value="1"/>
</dbReference>
<dbReference type="InterPro" id="IPR050241">
    <property type="entry name" value="NAD-cap_RNA_hydrolase_NudC"/>
</dbReference>
<dbReference type="InterPro" id="IPR015797">
    <property type="entry name" value="NUDIX_hydrolase-like_dom_sf"/>
</dbReference>
<evidence type="ECO:0000259" key="10">
    <source>
        <dbReference type="PROSITE" id="PS51462"/>
    </source>
</evidence>
<dbReference type="AlphaFoldDB" id="A0A8T4IKI2"/>
<sequence>MAAAQGPDPDDLYRPRQVIRPGFTGGMLDRVDHVRTDAEALAEAVGDWRARLLKLDGLHPELDGEGRLGWTTLADAPDDAELILLGYVDGKPHFAARRPEDRPSTARTPALAQTLDMLRPEEAAHYAAARSLVDWHARHRFCAACGTLTNPFRAGWGRHCPNCGAEHFPRVDPVVIMIAEHDGRALLGRQPPWPQGLYSALAGFLEVGESIEEAVAREIAEEAGVQVGRVHYVASQPWPFPSSLMIGCIAEADDDTITIDANELEHARWFTRDEVRAALAGDADAPFKVPARYAIAHTLMQAWLDR</sequence>
<organism evidence="11 12">
    <name type="scientific">Stakelama marina</name>
    <dbReference type="NCBI Taxonomy" id="2826939"/>
    <lineage>
        <taxon>Bacteria</taxon>
        <taxon>Pseudomonadati</taxon>
        <taxon>Pseudomonadota</taxon>
        <taxon>Alphaproteobacteria</taxon>
        <taxon>Sphingomonadales</taxon>
        <taxon>Sphingomonadaceae</taxon>
        <taxon>Stakelama</taxon>
    </lineage>
</organism>
<dbReference type="PROSITE" id="PS00893">
    <property type="entry name" value="NUDIX_BOX"/>
    <property type="match status" value="1"/>
</dbReference>
<accession>A0A8T4IKI2</accession>
<dbReference type="CDD" id="cd03429">
    <property type="entry name" value="NUDIX_NADH_pyrophosphatase_Nudt13"/>
    <property type="match status" value="1"/>
</dbReference>
<evidence type="ECO:0000256" key="3">
    <source>
        <dbReference type="ARBA" id="ARBA00009595"/>
    </source>
</evidence>
<dbReference type="Gene3D" id="3.90.79.20">
    <property type="match status" value="1"/>
</dbReference>
<comment type="cofactor">
    <cofactor evidence="1">
        <name>Mg(2+)</name>
        <dbReference type="ChEBI" id="CHEBI:18420"/>
    </cofactor>
</comment>
<evidence type="ECO:0000313" key="12">
    <source>
        <dbReference type="Proteomes" id="UP000676996"/>
    </source>
</evidence>
<dbReference type="InterPro" id="IPR020084">
    <property type="entry name" value="NUDIX_hydrolase_CS"/>
</dbReference>
<evidence type="ECO:0000256" key="5">
    <source>
        <dbReference type="ARBA" id="ARBA00022723"/>
    </source>
</evidence>
<evidence type="ECO:0000256" key="9">
    <source>
        <dbReference type="ARBA" id="ARBA00023679"/>
    </source>
</evidence>
<gene>
    <name evidence="11" type="primary">nudC</name>
    <name evidence="11" type="ORF">J7S20_10165</name>
</gene>
<dbReference type="SUPFAM" id="SSF55811">
    <property type="entry name" value="Nudix"/>
    <property type="match status" value="1"/>
</dbReference>
<dbReference type="PROSITE" id="PS51462">
    <property type="entry name" value="NUDIX"/>
    <property type="match status" value="1"/>
</dbReference>
<dbReference type="GO" id="GO:0006742">
    <property type="term" value="P:NADP+ catabolic process"/>
    <property type="evidence" value="ECO:0007669"/>
    <property type="project" value="TreeGrafter"/>
</dbReference>
<keyword evidence="5" id="KW-0479">Metal-binding</keyword>
<name>A0A8T4IKI2_9SPHN</name>
<evidence type="ECO:0000256" key="7">
    <source>
        <dbReference type="ARBA" id="ARBA00022842"/>
    </source>
</evidence>
<dbReference type="PANTHER" id="PTHR42904:SF6">
    <property type="entry name" value="NAD-CAPPED RNA HYDROLASE NUDT12"/>
    <property type="match status" value="1"/>
</dbReference>
<keyword evidence="7" id="KW-0460">Magnesium</keyword>
<dbReference type="InterPro" id="IPR049734">
    <property type="entry name" value="NudC-like_C"/>
</dbReference>